<dbReference type="Proteomes" id="UP001358417">
    <property type="component" value="Unassembled WGS sequence"/>
</dbReference>
<comment type="caution">
    <text evidence="3">The sequence shown here is derived from an EMBL/GenBank/DDBJ whole genome shotgun (WGS) entry which is preliminary data.</text>
</comment>
<keyword evidence="2" id="KW-0812">Transmembrane</keyword>
<protein>
    <submittedName>
        <fullName evidence="3">Uncharacterized protein</fullName>
    </submittedName>
</protein>
<reference evidence="3 4" key="1">
    <citation type="submission" date="2023-08" db="EMBL/GenBank/DDBJ databases">
        <title>Black Yeasts Isolated from many extreme environments.</title>
        <authorList>
            <person name="Coleine C."/>
            <person name="Stajich J.E."/>
            <person name="Selbmann L."/>
        </authorList>
    </citation>
    <scope>NUCLEOTIDE SEQUENCE [LARGE SCALE GENOMIC DNA]</scope>
    <source>
        <strain evidence="3 4">CCFEE 5792</strain>
    </source>
</reference>
<organism evidence="3 4">
    <name type="scientific">Exophiala bonariae</name>
    <dbReference type="NCBI Taxonomy" id="1690606"/>
    <lineage>
        <taxon>Eukaryota</taxon>
        <taxon>Fungi</taxon>
        <taxon>Dikarya</taxon>
        <taxon>Ascomycota</taxon>
        <taxon>Pezizomycotina</taxon>
        <taxon>Eurotiomycetes</taxon>
        <taxon>Chaetothyriomycetidae</taxon>
        <taxon>Chaetothyriales</taxon>
        <taxon>Herpotrichiellaceae</taxon>
        <taxon>Exophiala</taxon>
    </lineage>
</organism>
<dbReference type="PANTHER" id="PTHR36089">
    <property type="entry name" value="CHITIN SYNTHASE 3 COMPLEX PROTEIN CSI2-RELATED"/>
    <property type="match status" value="1"/>
</dbReference>
<feature type="region of interest" description="Disordered" evidence="1">
    <location>
        <begin position="128"/>
        <end position="159"/>
    </location>
</feature>
<keyword evidence="2" id="KW-1133">Transmembrane helix</keyword>
<feature type="transmembrane region" description="Helical" evidence="2">
    <location>
        <begin position="43"/>
        <end position="65"/>
    </location>
</feature>
<dbReference type="InterPro" id="IPR051009">
    <property type="entry name" value="PRM"/>
</dbReference>
<dbReference type="PANTHER" id="PTHR36089:SF1">
    <property type="entry name" value="CHITIN SYNTHASE 3 COMPLEX PROTEIN CSI2-RELATED"/>
    <property type="match status" value="1"/>
</dbReference>
<dbReference type="AlphaFoldDB" id="A0AAV9N948"/>
<dbReference type="EMBL" id="JAVRRD010000016">
    <property type="protein sequence ID" value="KAK5050864.1"/>
    <property type="molecule type" value="Genomic_DNA"/>
</dbReference>
<dbReference type="GeneID" id="89971610"/>
<evidence type="ECO:0000256" key="1">
    <source>
        <dbReference type="SAM" id="MobiDB-lite"/>
    </source>
</evidence>
<keyword evidence="2" id="KW-0472">Membrane</keyword>
<sequence>MVAAAATDSALPTLPGGYNYPPPTVPPTAGAPYLASSGLPENFVFIVVGAALGFIALLVIGWQILMSWSINRRFKRDASATGTGNVSYTPLPDFKKNPAAQSSHDMADLSKLPRSFSSVPSLFFSPTAEVAKQAQRPPSSQHHHLPAGHYRDASDSYRR</sequence>
<accession>A0AAV9N948</accession>
<proteinExistence type="predicted"/>
<feature type="region of interest" description="Disordered" evidence="1">
    <location>
        <begin position="77"/>
        <end position="107"/>
    </location>
</feature>
<name>A0AAV9N948_9EURO</name>
<gene>
    <name evidence="3" type="ORF">LTR84_003423</name>
</gene>
<dbReference type="GO" id="GO:0000324">
    <property type="term" value="C:fungal-type vacuole"/>
    <property type="evidence" value="ECO:0007669"/>
    <property type="project" value="TreeGrafter"/>
</dbReference>
<feature type="compositionally biased region" description="Basic and acidic residues" evidence="1">
    <location>
        <begin position="149"/>
        <end position="159"/>
    </location>
</feature>
<evidence type="ECO:0000313" key="4">
    <source>
        <dbReference type="Proteomes" id="UP001358417"/>
    </source>
</evidence>
<evidence type="ECO:0000313" key="3">
    <source>
        <dbReference type="EMBL" id="KAK5050864.1"/>
    </source>
</evidence>
<evidence type="ECO:0000256" key="2">
    <source>
        <dbReference type="SAM" id="Phobius"/>
    </source>
</evidence>
<keyword evidence="4" id="KW-1185">Reference proteome</keyword>
<dbReference type="RefSeq" id="XP_064705364.1">
    <property type="nucleotide sequence ID" value="XM_064847011.1"/>
</dbReference>